<dbReference type="GeneID" id="54348109"/>
<accession>A0A6A5R2M3</accession>
<proteinExistence type="predicted"/>
<keyword evidence="3" id="KW-1185">Reference proteome</keyword>
<dbReference type="RefSeq" id="XP_033442554.1">
    <property type="nucleotide sequence ID" value="XM_033590442.1"/>
</dbReference>
<gene>
    <name evidence="2" type="ORF">M421DRAFT_413029</name>
</gene>
<evidence type="ECO:0000313" key="2">
    <source>
        <dbReference type="EMBL" id="KAF1922301.1"/>
    </source>
</evidence>
<dbReference type="GO" id="GO:0003676">
    <property type="term" value="F:nucleic acid binding"/>
    <property type="evidence" value="ECO:0007669"/>
    <property type="project" value="InterPro"/>
</dbReference>
<dbReference type="InterPro" id="IPR004875">
    <property type="entry name" value="DDE_SF_endonuclease_dom"/>
</dbReference>
<dbReference type="AlphaFoldDB" id="A0A6A5R2M3"/>
<dbReference type="Pfam" id="PF03184">
    <property type="entry name" value="DDE_1"/>
    <property type="match status" value="1"/>
</dbReference>
<feature type="domain" description="DDE-1" evidence="1">
    <location>
        <begin position="1"/>
        <end position="54"/>
    </location>
</feature>
<reference evidence="2" key="1">
    <citation type="journal article" date="2020" name="Stud. Mycol.">
        <title>101 Dothideomycetes genomes: a test case for predicting lifestyles and emergence of pathogens.</title>
        <authorList>
            <person name="Haridas S."/>
            <person name="Albert R."/>
            <person name="Binder M."/>
            <person name="Bloem J."/>
            <person name="Labutti K."/>
            <person name="Salamov A."/>
            <person name="Andreopoulos B."/>
            <person name="Baker S."/>
            <person name="Barry K."/>
            <person name="Bills G."/>
            <person name="Bluhm B."/>
            <person name="Cannon C."/>
            <person name="Castanera R."/>
            <person name="Culley D."/>
            <person name="Daum C."/>
            <person name="Ezra D."/>
            <person name="Gonzalez J."/>
            <person name="Henrissat B."/>
            <person name="Kuo A."/>
            <person name="Liang C."/>
            <person name="Lipzen A."/>
            <person name="Lutzoni F."/>
            <person name="Magnuson J."/>
            <person name="Mondo S."/>
            <person name="Nolan M."/>
            <person name="Ohm R."/>
            <person name="Pangilinan J."/>
            <person name="Park H.-J."/>
            <person name="Ramirez L."/>
            <person name="Alfaro M."/>
            <person name="Sun H."/>
            <person name="Tritt A."/>
            <person name="Yoshinaga Y."/>
            <person name="Zwiers L.-H."/>
            <person name="Turgeon B."/>
            <person name="Goodwin S."/>
            <person name="Spatafora J."/>
            <person name="Crous P."/>
            <person name="Grigoriev I."/>
        </authorList>
    </citation>
    <scope>NUCLEOTIDE SEQUENCE</scope>
    <source>
        <strain evidence="2">CBS 183.55</strain>
    </source>
</reference>
<protein>
    <recommendedName>
        <fullName evidence="1">DDE-1 domain-containing protein</fullName>
    </recommendedName>
</protein>
<sequence length="102" mass="11344">MPSHLSHILKPLNVGCFAPLKREYSKEIRVLATDHLGRIDKKAVIATFAKVFEKAFLQENITSSFKATVLVPNNLLVVLSKLDVKLRTPTPPLPGGTQWNPK</sequence>
<organism evidence="2 3">
    <name type="scientific">Didymella exigua CBS 183.55</name>
    <dbReference type="NCBI Taxonomy" id="1150837"/>
    <lineage>
        <taxon>Eukaryota</taxon>
        <taxon>Fungi</taxon>
        <taxon>Dikarya</taxon>
        <taxon>Ascomycota</taxon>
        <taxon>Pezizomycotina</taxon>
        <taxon>Dothideomycetes</taxon>
        <taxon>Pleosporomycetidae</taxon>
        <taxon>Pleosporales</taxon>
        <taxon>Pleosporineae</taxon>
        <taxon>Didymellaceae</taxon>
        <taxon>Didymella</taxon>
    </lineage>
</organism>
<name>A0A6A5R2M3_9PLEO</name>
<dbReference type="Proteomes" id="UP000800082">
    <property type="component" value="Unassembled WGS sequence"/>
</dbReference>
<feature type="non-terminal residue" evidence="2">
    <location>
        <position position="102"/>
    </location>
</feature>
<evidence type="ECO:0000259" key="1">
    <source>
        <dbReference type="Pfam" id="PF03184"/>
    </source>
</evidence>
<dbReference type="EMBL" id="ML979036">
    <property type="protein sequence ID" value="KAF1922301.1"/>
    <property type="molecule type" value="Genomic_DNA"/>
</dbReference>
<evidence type="ECO:0000313" key="3">
    <source>
        <dbReference type="Proteomes" id="UP000800082"/>
    </source>
</evidence>
<dbReference type="OrthoDB" id="5425161at2759"/>